<reference evidence="1" key="1">
    <citation type="submission" date="2019-09" db="EMBL/GenBank/DDBJ databases">
        <title>Draft genome information of white flower Hibiscus syriacus.</title>
        <authorList>
            <person name="Kim Y.-M."/>
        </authorList>
    </citation>
    <scope>NUCLEOTIDE SEQUENCE [LARGE SCALE GENOMIC DNA]</scope>
    <source>
        <strain evidence="1">YM2019G1</strain>
    </source>
</reference>
<comment type="caution">
    <text evidence="1">The sequence shown here is derived from an EMBL/GenBank/DDBJ whole genome shotgun (WGS) entry which is preliminary data.</text>
</comment>
<accession>A0A6A3CV77</accession>
<dbReference type="Proteomes" id="UP000436088">
    <property type="component" value="Unassembled WGS sequence"/>
</dbReference>
<gene>
    <name evidence="1" type="ORF">F3Y22_tig00002840pilonHSYRG00543</name>
</gene>
<organism evidence="1 2">
    <name type="scientific">Hibiscus syriacus</name>
    <name type="common">Rose of Sharon</name>
    <dbReference type="NCBI Taxonomy" id="106335"/>
    <lineage>
        <taxon>Eukaryota</taxon>
        <taxon>Viridiplantae</taxon>
        <taxon>Streptophyta</taxon>
        <taxon>Embryophyta</taxon>
        <taxon>Tracheophyta</taxon>
        <taxon>Spermatophyta</taxon>
        <taxon>Magnoliopsida</taxon>
        <taxon>eudicotyledons</taxon>
        <taxon>Gunneridae</taxon>
        <taxon>Pentapetalae</taxon>
        <taxon>rosids</taxon>
        <taxon>malvids</taxon>
        <taxon>Malvales</taxon>
        <taxon>Malvaceae</taxon>
        <taxon>Malvoideae</taxon>
        <taxon>Hibiscus</taxon>
    </lineage>
</organism>
<keyword evidence="2" id="KW-1185">Reference proteome</keyword>
<protein>
    <submittedName>
        <fullName evidence="1">Plastid-lipid-associated protein 13</fullName>
    </submittedName>
</protein>
<name>A0A6A3CV77_HIBSY</name>
<dbReference type="EMBL" id="VEPZ02000196">
    <property type="protein sequence ID" value="KAE8731168.1"/>
    <property type="molecule type" value="Genomic_DNA"/>
</dbReference>
<proteinExistence type="predicted"/>
<evidence type="ECO:0000313" key="2">
    <source>
        <dbReference type="Proteomes" id="UP000436088"/>
    </source>
</evidence>
<dbReference type="AlphaFoldDB" id="A0A6A3CV77"/>
<evidence type="ECO:0000313" key="1">
    <source>
        <dbReference type="EMBL" id="KAE8731168.1"/>
    </source>
</evidence>
<sequence>MREGGCPVFLVWYPAPRVHDIYIQLCPRNTVKACPPNVLLSRHALVLGVFQWSSRVRRSRARPEHLQLNGRLAGRLCSPHLLRRFVQLSIPIMLQRPHLPLKLSSPSQHHKSKIFPSIASFKDAGGFEALVIGKVSLSGWSLELWFGSRSPAFSAARIIFETFPSTLAKLSKMDLHLKDRKARVTAHLKLLNSIESKFVLSTNASIEGPLRMKEKYVEGILESPSVVEEKIPEKLKGAYNQALTTIQQLPIPIKDAVTSGLSSSE</sequence>